<dbReference type="Pfam" id="PF02518">
    <property type="entry name" value="HATPase_c"/>
    <property type="match status" value="1"/>
</dbReference>
<evidence type="ECO:0000313" key="14">
    <source>
        <dbReference type="Proteomes" id="UP000000379"/>
    </source>
</evidence>
<dbReference type="SMART" id="SM00388">
    <property type="entry name" value="HisKA"/>
    <property type="match status" value="1"/>
</dbReference>
<dbReference type="InterPro" id="IPR050736">
    <property type="entry name" value="Sensor_HK_Regulatory"/>
</dbReference>
<dbReference type="GO" id="GO:0000155">
    <property type="term" value="F:phosphorelay sensor kinase activity"/>
    <property type="evidence" value="ECO:0007669"/>
    <property type="project" value="InterPro"/>
</dbReference>
<dbReference type="Pfam" id="PF00512">
    <property type="entry name" value="HisKA"/>
    <property type="match status" value="1"/>
</dbReference>
<keyword evidence="8 13" id="KW-0418">Kinase</keyword>
<evidence type="ECO:0000256" key="5">
    <source>
        <dbReference type="ARBA" id="ARBA00022553"/>
    </source>
</evidence>
<keyword evidence="4" id="KW-1003">Cell membrane</keyword>
<dbReference type="Gene3D" id="3.30.565.10">
    <property type="entry name" value="Histidine kinase-like ATPase, C-terminal domain"/>
    <property type="match status" value="1"/>
</dbReference>
<evidence type="ECO:0000313" key="13">
    <source>
        <dbReference type="EMBL" id="ADI16030.1"/>
    </source>
</evidence>
<dbReference type="InterPro" id="IPR003661">
    <property type="entry name" value="HisK_dim/P_dom"/>
</dbReference>
<dbReference type="PROSITE" id="PS50109">
    <property type="entry name" value="HIS_KIN"/>
    <property type="match status" value="1"/>
</dbReference>
<evidence type="ECO:0000256" key="9">
    <source>
        <dbReference type="ARBA" id="ARBA00022840"/>
    </source>
</evidence>
<comment type="subcellular location">
    <subcellularLocation>
        <location evidence="2">Cell membrane</location>
    </subcellularLocation>
</comment>
<keyword evidence="6" id="KW-0808">Transferase</keyword>
<dbReference type="eggNOG" id="COG2205">
    <property type="taxonomic scope" value="Bacteria"/>
</dbReference>
<dbReference type="InterPro" id="IPR000014">
    <property type="entry name" value="PAS"/>
</dbReference>
<dbReference type="EC" id="2.7.13.3" evidence="3"/>
<keyword evidence="9" id="KW-0067">ATP-binding</keyword>
<dbReference type="PANTHER" id="PTHR43711">
    <property type="entry name" value="TWO-COMPONENT HISTIDINE KINASE"/>
    <property type="match status" value="1"/>
</dbReference>
<reference evidence="13 14" key="2">
    <citation type="journal article" date="2011" name="Stand. Genomic Sci.">
        <title>Complete genome sequence of Truepera radiovictrix type strain (RQ-24).</title>
        <authorList>
            <person name="Ivanova N."/>
            <person name="Rohde C."/>
            <person name="Munk C."/>
            <person name="Nolan M."/>
            <person name="Lucas S."/>
            <person name="Del Rio T.G."/>
            <person name="Tice H."/>
            <person name="Deshpande S."/>
            <person name="Cheng J.F."/>
            <person name="Tapia R."/>
            <person name="Han C."/>
            <person name="Goodwin L."/>
            <person name="Pitluck S."/>
            <person name="Liolios K."/>
            <person name="Mavromatis K."/>
            <person name="Mikhailova N."/>
            <person name="Pati A."/>
            <person name="Chen A."/>
            <person name="Palaniappan K."/>
            <person name="Land M."/>
            <person name="Hauser L."/>
            <person name="Chang Y.J."/>
            <person name="Jeffries C.D."/>
            <person name="Brambilla E."/>
            <person name="Rohde M."/>
            <person name="Goker M."/>
            <person name="Tindall B.J."/>
            <person name="Woyke T."/>
            <person name="Bristow J."/>
            <person name="Eisen J.A."/>
            <person name="Markowitz V."/>
            <person name="Hugenholtz P."/>
            <person name="Kyrpides N.C."/>
            <person name="Klenk H.P."/>
            <person name="Lapidus A."/>
        </authorList>
    </citation>
    <scope>NUCLEOTIDE SEQUENCE [LARGE SCALE GENOMIC DNA]</scope>
    <source>
        <strain evidence="14">DSM 17093 / CIP 108686 / LMG 22925 / RQ-24</strain>
    </source>
</reference>
<name>D7CW80_TRURR</name>
<dbReference type="PANTHER" id="PTHR43711:SF1">
    <property type="entry name" value="HISTIDINE KINASE 1"/>
    <property type="match status" value="1"/>
</dbReference>
<dbReference type="GO" id="GO:0005524">
    <property type="term" value="F:ATP binding"/>
    <property type="evidence" value="ECO:0007669"/>
    <property type="project" value="UniProtKB-KW"/>
</dbReference>
<keyword evidence="11" id="KW-0472">Membrane</keyword>
<dbReference type="InterPro" id="IPR004358">
    <property type="entry name" value="Sig_transdc_His_kin-like_C"/>
</dbReference>
<keyword evidence="5" id="KW-0597">Phosphoprotein</keyword>
<dbReference type="InterPro" id="IPR003594">
    <property type="entry name" value="HATPase_dom"/>
</dbReference>
<reference evidence="14" key="1">
    <citation type="submission" date="2010-05" db="EMBL/GenBank/DDBJ databases">
        <title>The complete genome of Truepera radiovictris DSM 17093.</title>
        <authorList>
            <consortium name="US DOE Joint Genome Institute (JGI-PGF)"/>
            <person name="Lucas S."/>
            <person name="Copeland A."/>
            <person name="Lapidus A."/>
            <person name="Glavina del Rio T."/>
            <person name="Dalin E."/>
            <person name="Tice H."/>
            <person name="Bruce D."/>
            <person name="Goodwin L."/>
            <person name="Pitluck S."/>
            <person name="Kyrpides N."/>
            <person name="Mavromatis K."/>
            <person name="Ovchinnikova G."/>
            <person name="Munk A.C."/>
            <person name="Detter J.C."/>
            <person name="Han C."/>
            <person name="Tapia R."/>
            <person name="Land M."/>
            <person name="Hauser L."/>
            <person name="Markowitz V."/>
            <person name="Cheng J.-F."/>
            <person name="Hugenholtz P."/>
            <person name="Woyke T."/>
            <person name="Wu D."/>
            <person name="Tindall B."/>
            <person name="Pomrenke H.G."/>
            <person name="Brambilla E."/>
            <person name="Klenk H.-P."/>
            <person name="Eisen J.A."/>
        </authorList>
    </citation>
    <scope>NUCLEOTIDE SEQUENCE [LARGE SCALE GENOMIC DNA]</scope>
    <source>
        <strain evidence="14">DSM 17093 / CIP 108686 / LMG 22925 / RQ-24</strain>
    </source>
</reference>
<evidence type="ECO:0000259" key="12">
    <source>
        <dbReference type="PROSITE" id="PS50109"/>
    </source>
</evidence>
<evidence type="ECO:0000256" key="6">
    <source>
        <dbReference type="ARBA" id="ARBA00022679"/>
    </source>
</evidence>
<dbReference type="HOGENOM" id="CLU_000445_89_2_0"/>
<dbReference type="GO" id="GO:0005886">
    <property type="term" value="C:plasma membrane"/>
    <property type="evidence" value="ECO:0007669"/>
    <property type="project" value="UniProtKB-SubCell"/>
</dbReference>
<organism evidence="13 14">
    <name type="scientific">Truepera radiovictrix (strain DSM 17093 / CIP 108686 / LMG 22925 / RQ-24)</name>
    <dbReference type="NCBI Taxonomy" id="649638"/>
    <lineage>
        <taxon>Bacteria</taxon>
        <taxon>Thermotogati</taxon>
        <taxon>Deinococcota</taxon>
        <taxon>Deinococci</taxon>
        <taxon>Trueperales</taxon>
        <taxon>Trueperaceae</taxon>
        <taxon>Truepera</taxon>
    </lineage>
</organism>
<evidence type="ECO:0000256" key="10">
    <source>
        <dbReference type="ARBA" id="ARBA00023012"/>
    </source>
</evidence>
<keyword evidence="10" id="KW-0902">Two-component regulatory system</keyword>
<evidence type="ECO:0000256" key="11">
    <source>
        <dbReference type="ARBA" id="ARBA00023136"/>
    </source>
</evidence>
<feature type="domain" description="Histidine kinase" evidence="12">
    <location>
        <begin position="147"/>
        <end position="365"/>
    </location>
</feature>
<dbReference type="CDD" id="cd00082">
    <property type="entry name" value="HisKA"/>
    <property type="match status" value="1"/>
</dbReference>
<evidence type="ECO:0000256" key="4">
    <source>
        <dbReference type="ARBA" id="ARBA00022475"/>
    </source>
</evidence>
<dbReference type="CDD" id="cd16922">
    <property type="entry name" value="HATPase_EvgS-ArcB-TorS-like"/>
    <property type="match status" value="1"/>
</dbReference>
<keyword evidence="14" id="KW-1185">Reference proteome</keyword>
<keyword evidence="7" id="KW-0547">Nucleotide-binding</keyword>
<dbReference type="PRINTS" id="PR00344">
    <property type="entry name" value="BCTRLSENSOR"/>
</dbReference>
<evidence type="ECO:0000256" key="2">
    <source>
        <dbReference type="ARBA" id="ARBA00004236"/>
    </source>
</evidence>
<dbReference type="RefSeq" id="WP_013179389.1">
    <property type="nucleotide sequence ID" value="NC_014221.1"/>
</dbReference>
<accession>D7CW80</accession>
<dbReference type="SUPFAM" id="SSF55785">
    <property type="entry name" value="PYP-like sensor domain (PAS domain)"/>
    <property type="match status" value="1"/>
</dbReference>
<dbReference type="InterPro" id="IPR035965">
    <property type="entry name" value="PAS-like_dom_sf"/>
</dbReference>
<comment type="catalytic activity">
    <reaction evidence="1">
        <text>ATP + protein L-histidine = ADP + protein N-phospho-L-histidine.</text>
        <dbReference type="EC" id="2.7.13.3"/>
    </reaction>
</comment>
<gene>
    <name evidence="13" type="ordered locus">Trad_2935</name>
</gene>
<dbReference type="AlphaFoldDB" id="D7CW80"/>
<dbReference type="SUPFAM" id="SSF47384">
    <property type="entry name" value="Homodimeric domain of signal transducing histidine kinase"/>
    <property type="match status" value="1"/>
</dbReference>
<evidence type="ECO:0000256" key="3">
    <source>
        <dbReference type="ARBA" id="ARBA00012438"/>
    </source>
</evidence>
<dbReference type="SMART" id="SM00387">
    <property type="entry name" value="HATPase_c"/>
    <property type="match status" value="1"/>
</dbReference>
<dbReference type="OrthoDB" id="9810730at2"/>
<dbReference type="FunFam" id="3.30.565.10:FF:000023">
    <property type="entry name" value="PAS domain-containing sensor histidine kinase"/>
    <property type="match status" value="1"/>
</dbReference>
<dbReference type="SUPFAM" id="SSF55874">
    <property type="entry name" value="ATPase domain of HSP90 chaperone/DNA topoisomerase II/histidine kinase"/>
    <property type="match status" value="1"/>
</dbReference>
<dbReference type="EMBL" id="CP002049">
    <property type="protein sequence ID" value="ADI16030.1"/>
    <property type="molecule type" value="Genomic_DNA"/>
</dbReference>
<dbReference type="InterPro" id="IPR036097">
    <property type="entry name" value="HisK_dim/P_sf"/>
</dbReference>
<dbReference type="CDD" id="cd00130">
    <property type="entry name" value="PAS"/>
    <property type="match status" value="1"/>
</dbReference>
<evidence type="ECO:0000256" key="1">
    <source>
        <dbReference type="ARBA" id="ARBA00000085"/>
    </source>
</evidence>
<dbReference type="Gene3D" id="1.10.287.130">
    <property type="match status" value="1"/>
</dbReference>
<dbReference type="InterPro" id="IPR005467">
    <property type="entry name" value="His_kinase_dom"/>
</dbReference>
<evidence type="ECO:0000256" key="7">
    <source>
        <dbReference type="ARBA" id="ARBA00022741"/>
    </source>
</evidence>
<dbReference type="Proteomes" id="UP000000379">
    <property type="component" value="Chromosome"/>
</dbReference>
<proteinExistence type="predicted"/>
<dbReference type="KEGG" id="tra:Trad_2935"/>
<sequence length="379" mass="40394">MTWQGALAAALEVSFDALAALEGGRVVAANGALGALVGCAPHELWGRALGSLVRVEPPAEGGVLEALRRAPQPLEGTLTLWGGKELPVELLWRPWRFQGRPVELVAVRGVSLATSAQSALRRYQATLERKNSDLERANRVQREFLGILSHELRTPLTSVIGYAQVLGDEIIGPLNDKQRAYAETIYTSGLQLMRLIDDLLDLSRLEAGDVALQRRPVAVAELLRAGVAGVGAEARAKGLSVTLQPPPEAALYGDPARLAQVLGALLSNAVKFTPLGGRVWVSAELRESEVVLMVRDDGIGIAPEHHEGVFSPFFLVDASSARQHRGAGLGLALARRIVELHGGRIWVASELGRGSTFYVALPRAPHAPLGATPRALGPS</sequence>
<dbReference type="Gene3D" id="3.30.450.20">
    <property type="entry name" value="PAS domain"/>
    <property type="match status" value="1"/>
</dbReference>
<protein>
    <recommendedName>
        <fullName evidence="3">histidine kinase</fullName>
        <ecNumber evidence="3">2.7.13.3</ecNumber>
    </recommendedName>
</protein>
<dbReference type="STRING" id="649638.Trad_2935"/>
<dbReference type="InterPro" id="IPR036890">
    <property type="entry name" value="HATPase_C_sf"/>
</dbReference>
<evidence type="ECO:0000256" key="8">
    <source>
        <dbReference type="ARBA" id="ARBA00022777"/>
    </source>
</evidence>